<protein>
    <submittedName>
        <fullName evidence="2">DNA-directed RNA polymerase</fullName>
    </submittedName>
</protein>
<accession>A0A1I7WT41</accession>
<dbReference type="PANTHER" id="PTHR23312:SF8">
    <property type="entry name" value="ARMADILLO REPEAT-CONTAINING PROTEIN 5"/>
    <property type="match status" value="1"/>
</dbReference>
<evidence type="ECO:0000313" key="1">
    <source>
        <dbReference type="Proteomes" id="UP000095283"/>
    </source>
</evidence>
<dbReference type="GO" id="GO:0005829">
    <property type="term" value="C:cytosol"/>
    <property type="evidence" value="ECO:0007669"/>
    <property type="project" value="TreeGrafter"/>
</dbReference>
<dbReference type="Proteomes" id="UP000095283">
    <property type="component" value="Unplaced"/>
</dbReference>
<dbReference type="GO" id="GO:0009653">
    <property type="term" value="P:anatomical structure morphogenesis"/>
    <property type="evidence" value="ECO:0007669"/>
    <property type="project" value="TreeGrafter"/>
</dbReference>
<proteinExistence type="predicted"/>
<dbReference type="WBParaSite" id="Hba_08323">
    <property type="protein sequence ID" value="Hba_08323"/>
    <property type="gene ID" value="Hba_08323"/>
</dbReference>
<evidence type="ECO:0000313" key="2">
    <source>
        <dbReference type="WBParaSite" id="Hba_08323"/>
    </source>
</evidence>
<dbReference type="AlphaFoldDB" id="A0A1I7WT41"/>
<reference evidence="2" key="1">
    <citation type="submission" date="2016-11" db="UniProtKB">
        <authorList>
            <consortium name="WormBaseParasite"/>
        </authorList>
    </citation>
    <scope>IDENTIFICATION</scope>
</reference>
<dbReference type="PANTHER" id="PTHR23312">
    <property type="entry name" value="ARMC5 ARMADILLO REPEAT-CONTAINING -RELATED"/>
    <property type="match status" value="1"/>
</dbReference>
<sequence>MFRMGEAGIIQKVVESGDGCALNCNLLVAFAQEAWGRASLRESGALDFLVRRFSLCKIARDRLSIVFPLRHFIHDTTVVTGMAHLARNRLFIDTVVTDVIEYLKENSMQCTPEVRTDGDIYRPDSPLLMEIQSTVQRRGDSDELEHRSTAVFLLVTMINAYRILVYIKIFHLYGRIRYHQLICVGGLLQCIVHLLVEQLVQQVVQLAVRLQVFLSFFYLSIIYRCSQSIPIPHTSTSEITEEGIQIPTRNDEVRKERAVCYFYSPYLSFRTFFVFGRKIILTIRKVGSLENVTGYQDKDFVKFQTLSFKLERQIIDSELWLLAWQAQEDSNLPHLIREDVLDAVLGYLSLAPSADFRVGRILRRMASSRASVDTILNMQFHTRVLHMLCTVPCRVIRYARRCGRCEKSAEFGREVLREFASHVDSDFGHSFLVKRLTSEDFNTRTQAAIAKVALIKDSIRIDRRLSGGHRTALDVLFESLFFLLTRENFDNTANRSTYDGGFSFIKGKYIVVFQPPICAQIIGVGENGVIYAYRVRQKCRYKFQVQLN</sequence>
<organism evidence="1 2">
    <name type="scientific">Heterorhabditis bacteriophora</name>
    <name type="common">Entomopathogenic nematode worm</name>
    <dbReference type="NCBI Taxonomy" id="37862"/>
    <lineage>
        <taxon>Eukaryota</taxon>
        <taxon>Metazoa</taxon>
        <taxon>Ecdysozoa</taxon>
        <taxon>Nematoda</taxon>
        <taxon>Chromadorea</taxon>
        <taxon>Rhabditida</taxon>
        <taxon>Rhabditina</taxon>
        <taxon>Rhabditomorpha</taxon>
        <taxon>Strongyloidea</taxon>
        <taxon>Heterorhabditidae</taxon>
        <taxon>Heterorhabditis</taxon>
    </lineage>
</organism>
<name>A0A1I7WT41_HETBA</name>
<keyword evidence="1" id="KW-1185">Reference proteome</keyword>